<dbReference type="AlphaFoldDB" id="A0A5B0GCX2"/>
<evidence type="ECO:0000313" key="7">
    <source>
        <dbReference type="EMBL" id="KAA1000541.1"/>
    </source>
</evidence>
<sequence>MSEQAEAVIYVVDDDASMRAALTRLLVASGYAVRCYASAGDFLVAEPDSRPGCLLVDLELGGPGGLELQQALIRQRSTMPVVFMSAYHDVPRTVMAIKAGAIDFLLKPLDRQALLATLESALAARATSVVDRQLRDTVSLSEREQVVLRGIVAGRLNKQIAADLGLSERTIKSCRAEVMRKLDARSLAELVRRGEPLLRH</sequence>
<evidence type="ECO:0000259" key="6">
    <source>
        <dbReference type="PROSITE" id="PS50110"/>
    </source>
</evidence>
<keyword evidence="4" id="KW-0597">Phosphoprotein</keyword>
<dbReference type="PRINTS" id="PR00038">
    <property type="entry name" value="HTHLUXR"/>
</dbReference>
<dbReference type="InterPro" id="IPR011006">
    <property type="entry name" value="CheY-like_superfamily"/>
</dbReference>
<reference evidence="7 8" key="1">
    <citation type="submission" date="2019-08" db="EMBL/GenBank/DDBJ databases">
        <title>Paraburkholderia sp. DCY113.</title>
        <authorList>
            <person name="Kang J."/>
        </authorList>
    </citation>
    <scope>NUCLEOTIDE SEQUENCE [LARGE SCALE GENOMIC DNA]</scope>
    <source>
        <strain evidence="7 8">DCY113</strain>
    </source>
</reference>
<dbReference type="SUPFAM" id="SSF52172">
    <property type="entry name" value="CheY-like"/>
    <property type="match status" value="1"/>
</dbReference>
<dbReference type="Proteomes" id="UP000325273">
    <property type="component" value="Unassembled WGS sequence"/>
</dbReference>
<dbReference type="SUPFAM" id="SSF46894">
    <property type="entry name" value="C-terminal effector domain of the bipartite response regulators"/>
    <property type="match status" value="1"/>
</dbReference>
<dbReference type="Pfam" id="PF00072">
    <property type="entry name" value="Response_reg"/>
    <property type="match status" value="1"/>
</dbReference>
<dbReference type="PANTHER" id="PTHR44688">
    <property type="entry name" value="DNA-BINDING TRANSCRIPTIONAL ACTIVATOR DEVR_DOSR"/>
    <property type="match status" value="1"/>
</dbReference>
<dbReference type="GO" id="GO:0006355">
    <property type="term" value="P:regulation of DNA-templated transcription"/>
    <property type="evidence" value="ECO:0007669"/>
    <property type="project" value="InterPro"/>
</dbReference>
<evidence type="ECO:0000256" key="2">
    <source>
        <dbReference type="ARBA" id="ARBA00023125"/>
    </source>
</evidence>
<dbReference type="CDD" id="cd06170">
    <property type="entry name" value="LuxR_C_like"/>
    <property type="match status" value="1"/>
</dbReference>
<evidence type="ECO:0000259" key="5">
    <source>
        <dbReference type="PROSITE" id="PS50043"/>
    </source>
</evidence>
<dbReference type="InterPro" id="IPR036388">
    <property type="entry name" value="WH-like_DNA-bd_sf"/>
</dbReference>
<proteinExistence type="predicted"/>
<dbReference type="Gene3D" id="3.40.50.2300">
    <property type="match status" value="1"/>
</dbReference>
<gene>
    <name evidence="7" type="ORF">FVF58_40055</name>
</gene>
<name>A0A5B0GCX2_9BURK</name>
<feature type="domain" description="HTH luxR-type" evidence="5">
    <location>
        <begin position="133"/>
        <end position="198"/>
    </location>
</feature>
<keyword evidence="3" id="KW-0804">Transcription</keyword>
<dbReference type="Gene3D" id="1.10.10.10">
    <property type="entry name" value="Winged helix-like DNA-binding domain superfamily/Winged helix DNA-binding domain"/>
    <property type="match status" value="1"/>
</dbReference>
<evidence type="ECO:0000256" key="3">
    <source>
        <dbReference type="ARBA" id="ARBA00023163"/>
    </source>
</evidence>
<dbReference type="InterPro" id="IPR016032">
    <property type="entry name" value="Sig_transdc_resp-reg_C-effctor"/>
</dbReference>
<dbReference type="EMBL" id="VTUZ01000044">
    <property type="protein sequence ID" value="KAA1000541.1"/>
    <property type="molecule type" value="Genomic_DNA"/>
</dbReference>
<dbReference type="SMART" id="SM00448">
    <property type="entry name" value="REC"/>
    <property type="match status" value="1"/>
</dbReference>
<feature type="modified residue" description="4-aspartylphosphate" evidence="4">
    <location>
        <position position="57"/>
    </location>
</feature>
<dbReference type="PROSITE" id="PS50110">
    <property type="entry name" value="RESPONSE_REGULATORY"/>
    <property type="match status" value="1"/>
</dbReference>
<dbReference type="InterPro" id="IPR001789">
    <property type="entry name" value="Sig_transdc_resp-reg_receiver"/>
</dbReference>
<feature type="domain" description="Response regulatory" evidence="6">
    <location>
        <begin position="8"/>
        <end position="122"/>
    </location>
</feature>
<dbReference type="SMART" id="SM00421">
    <property type="entry name" value="HTH_LUXR"/>
    <property type="match status" value="1"/>
</dbReference>
<organism evidence="7 8">
    <name type="scientific">Paraburkholderia panacisoli</name>
    <dbReference type="NCBI Taxonomy" id="2603818"/>
    <lineage>
        <taxon>Bacteria</taxon>
        <taxon>Pseudomonadati</taxon>
        <taxon>Pseudomonadota</taxon>
        <taxon>Betaproteobacteria</taxon>
        <taxon>Burkholderiales</taxon>
        <taxon>Burkholderiaceae</taxon>
        <taxon>Paraburkholderia</taxon>
    </lineage>
</organism>
<protein>
    <submittedName>
        <fullName evidence="7">Response regulator transcription factor</fullName>
    </submittedName>
</protein>
<dbReference type="PANTHER" id="PTHR44688:SF16">
    <property type="entry name" value="DNA-BINDING TRANSCRIPTIONAL ACTIVATOR DEVR_DOSR"/>
    <property type="match status" value="1"/>
</dbReference>
<accession>A0A5B0GCX2</accession>
<evidence type="ECO:0000256" key="4">
    <source>
        <dbReference type="PROSITE-ProRule" id="PRU00169"/>
    </source>
</evidence>
<dbReference type="InterPro" id="IPR000792">
    <property type="entry name" value="Tscrpt_reg_LuxR_C"/>
</dbReference>
<dbReference type="RefSeq" id="WP_149675192.1">
    <property type="nucleotide sequence ID" value="NZ_VTUZ01000044.1"/>
</dbReference>
<dbReference type="PROSITE" id="PS50043">
    <property type="entry name" value="HTH_LUXR_2"/>
    <property type="match status" value="1"/>
</dbReference>
<keyword evidence="1" id="KW-0805">Transcription regulation</keyword>
<keyword evidence="8" id="KW-1185">Reference proteome</keyword>
<dbReference type="GO" id="GO:0000160">
    <property type="term" value="P:phosphorelay signal transduction system"/>
    <property type="evidence" value="ECO:0007669"/>
    <property type="project" value="InterPro"/>
</dbReference>
<keyword evidence="2" id="KW-0238">DNA-binding</keyword>
<dbReference type="GO" id="GO:0003677">
    <property type="term" value="F:DNA binding"/>
    <property type="evidence" value="ECO:0007669"/>
    <property type="project" value="UniProtKB-KW"/>
</dbReference>
<evidence type="ECO:0000256" key="1">
    <source>
        <dbReference type="ARBA" id="ARBA00023015"/>
    </source>
</evidence>
<dbReference type="Pfam" id="PF00196">
    <property type="entry name" value="GerE"/>
    <property type="match status" value="1"/>
</dbReference>
<evidence type="ECO:0000313" key="8">
    <source>
        <dbReference type="Proteomes" id="UP000325273"/>
    </source>
</evidence>
<comment type="caution">
    <text evidence="7">The sequence shown here is derived from an EMBL/GenBank/DDBJ whole genome shotgun (WGS) entry which is preliminary data.</text>
</comment>